<dbReference type="EMBL" id="KZ852301">
    <property type="protein sequence ID" value="RDH26125.1"/>
    <property type="molecule type" value="Genomic_DNA"/>
</dbReference>
<feature type="non-terminal residue" evidence="1">
    <location>
        <position position="251"/>
    </location>
</feature>
<protein>
    <submittedName>
        <fullName evidence="1">Uncharacterized protein</fullName>
    </submittedName>
</protein>
<dbReference type="STRING" id="1341132.A0A3F3PGU2"/>
<name>A0A3F3PGU2_9EURO</name>
<proteinExistence type="predicted"/>
<evidence type="ECO:0000313" key="2">
    <source>
        <dbReference type="Proteomes" id="UP000253729"/>
    </source>
</evidence>
<sequence length="251" mass="28101">MAPWLSLEKEPGGWTVVDHNGLREIVDAMDQPREQYPSVQLFVGGNTKTQALRTLYPYNNFGRSHRLGLARVHLSELPRPEPVVIVESGIQSHSEAWPRRAALKQQHHIRRSYDRSHDEVRDLLYRQVLLPLAHTVCFFPEDLASSNSVEVIQQLLVAWQVPPPAGEAGGATLHPHMMVVLTKGPEPRVSRERIERDLSAAIVPHIAAAVTVVDLRDRSGLSRVSRFQPLKQALAGQQEAARTMRAAARLL</sequence>
<dbReference type="GeneID" id="38141093"/>
<accession>A0A3F3PGU2</accession>
<gene>
    <name evidence="1" type="ORF">BDQ94DRAFT_176658</name>
</gene>
<evidence type="ECO:0000313" key="1">
    <source>
        <dbReference type="EMBL" id="RDH26125.1"/>
    </source>
</evidence>
<dbReference type="Proteomes" id="UP000253729">
    <property type="component" value="Unassembled WGS sequence"/>
</dbReference>
<dbReference type="AlphaFoldDB" id="A0A3F3PGU2"/>
<dbReference type="RefSeq" id="XP_026619147.1">
    <property type="nucleotide sequence ID" value="XM_026772737.1"/>
</dbReference>
<organism evidence="1 2">
    <name type="scientific">Aspergillus welwitschiae</name>
    <dbReference type="NCBI Taxonomy" id="1341132"/>
    <lineage>
        <taxon>Eukaryota</taxon>
        <taxon>Fungi</taxon>
        <taxon>Dikarya</taxon>
        <taxon>Ascomycota</taxon>
        <taxon>Pezizomycotina</taxon>
        <taxon>Eurotiomycetes</taxon>
        <taxon>Eurotiomycetidae</taxon>
        <taxon>Eurotiales</taxon>
        <taxon>Aspergillaceae</taxon>
        <taxon>Aspergillus</taxon>
        <taxon>Aspergillus subgen. Circumdati</taxon>
    </lineage>
</organism>
<reference evidence="1 2" key="1">
    <citation type="submission" date="2018-07" db="EMBL/GenBank/DDBJ databases">
        <title>The genomes of Aspergillus section Nigri reveals drivers in fungal speciation.</title>
        <authorList>
            <consortium name="DOE Joint Genome Institute"/>
            <person name="Vesth T.C."/>
            <person name="Nybo J."/>
            <person name="Theobald S."/>
            <person name="Brandl J."/>
            <person name="Frisvad J.C."/>
            <person name="Nielsen K.F."/>
            <person name="Lyhne E.K."/>
            <person name="Kogle M.E."/>
            <person name="Kuo A."/>
            <person name="Riley R."/>
            <person name="Clum A."/>
            <person name="Nolan M."/>
            <person name="Lipzen A."/>
            <person name="Salamov A."/>
            <person name="Henrissat B."/>
            <person name="Wiebenga A."/>
            <person name="De vries R.P."/>
            <person name="Grigoriev I.V."/>
            <person name="Mortensen U.H."/>
            <person name="Andersen M.R."/>
            <person name="Baker S.E."/>
        </authorList>
    </citation>
    <scope>NUCLEOTIDE SEQUENCE [LARGE SCALE GENOMIC DNA]</scope>
    <source>
        <strain evidence="1 2">CBS 139.54b</strain>
    </source>
</reference>
<keyword evidence="2" id="KW-1185">Reference proteome</keyword>